<evidence type="ECO:0000313" key="2">
    <source>
        <dbReference type="Proteomes" id="UP000595437"/>
    </source>
</evidence>
<accession>A0A7T8GM44</accession>
<organism evidence="1 2">
    <name type="scientific">Caligus rogercresseyi</name>
    <name type="common">Sea louse</name>
    <dbReference type="NCBI Taxonomy" id="217165"/>
    <lineage>
        <taxon>Eukaryota</taxon>
        <taxon>Metazoa</taxon>
        <taxon>Ecdysozoa</taxon>
        <taxon>Arthropoda</taxon>
        <taxon>Crustacea</taxon>
        <taxon>Multicrustacea</taxon>
        <taxon>Hexanauplia</taxon>
        <taxon>Copepoda</taxon>
        <taxon>Siphonostomatoida</taxon>
        <taxon>Caligidae</taxon>
        <taxon>Caligus</taxon>
    </lineage>
</organism>
<name>A0A7T8GM44_CALRO</name>
<keyword evidence="2" id="KW-1185">Reference proteome</keyword>
<dbReference type="Proteomes" id="UP000595437">
    <property type="component" value="Chromosome 19"/>
</dbReference>
<dbReference type="AlphaFoldDB" id="A0A7T8GM44"/>
<evidence type="ECO:0000313" key="1">
    <source>
        <dbReference type="EMBL" id="QQP33175.1"/>
    </source>
</evidence>
<proteinExistence type="predicted"/>
<dbReference type="EMBL" id="CP045908">
    <property type="protein sequence ID" value="QQP33175.1"/>
    <property type="molecule type" value="Genomic_DNA"/>
</dbReference>
<protein>
    <submittedName>
        <fullName evidence="1">Uncharacterized protein</fullName>
    </submittedName>
</protein>
<sequence>MHCNILASGVHRSLFCCSAHRSSAHFGQLIRSRSFAHFLSTAVPLTSFRSSAQVGGIGPLTNF</sequence>
<reference evidence="2" key="1">
    <citation type="submission" date="2021-01" db="EMBL/GenBank/DDBJ databases">
        <title>Caligus Genome Assembly.</title>
        <authorList>
            <person name="Gallardo-Escarate C."/>
        </authorList>
    </citation>
    <scope>NUCLEOTIDE SEQUENCE [LARGE SCALE GENOMIC DNA]</scope>
</reference>
<gene>
    <name evidence="1" type="ORF">FKW44_024465</name>
</gene>